<dbReference type="AlphaFoldDB" id="A0A414Q7Z3"/>
<dbReference type="Proteomes" id="UP000283762">
    <property type="component" value="Unassembled WGS sequence"/>
</dbReference>
<evidence type="ECO:0000313" key="1">
    <source>
        <dbReference type="EMBL" id="RHF76913.1"/>
    </source>
</evidence>
<name>A0A414Q7Z3_BACSE</name>
<proteinExistence type="predicted"/>
<dbReference type="RefSeq" id="WP_118206913.1">
    <property type="nucleotide sequence ID" value="NZ_JAHOHI010000002.1"/>
</dbReference>
<evidence type="ECO:0000313" key="2">
    <source>
        <dbReference type="Proteomes" id="UP000283762"/>
    </source>
</evidence>
<dbReference type="EMBL" id="QRHJ01000009">
    <property type="protein sequence ID" value="RHF76913.1"/>
    <property type="molecule type" value="Genomic_DNA"/>
</dbReference>
<reference evidence="1 2" key="1">
    <citation type="submission" date="2018-08" db="EMBL/GenBank/DDBJ databases">
        <title>A genome reference for cultivated species of the human gut microbiota.</title>
        <authorList>
            <person name="Zou Y."/>
            <person name="Xue W."/>
            <person name="Luo G."/>
        </authorList>
    </citation>
    <scope>NUCLEOTIDE SEQUENCE [LARGE SCALE GENOMIC DNA]</scope>
    <source>
        <strain evidence="1 2">AM25-16</strain>
    </source>
</reference>
<protein>
    <submittedName>
        <fullName evidence="1">Uncharacterized protein</fullName>
    </submittedName>
</protein>
<accession>A0A414Q7Z3</accession>
<sequence>MWPNFFTGFPFLFPTIGRANFNTLPTVAVTVGTENVTLELPNHAFRNRSYVGGFYVSLRQAIPAGTTATLPILIGTNGDTRPLLAYNNEPVTVGNLAGTGIYEIHYNKYTNELFLVNGGYRPTTASAPTPTAEATAQKSK</sequence>
<gene>
    <name evidence="1" type="ORF">DW668_04815</name>
</gene>
<organism evidence="1 2">
    <name type="scientific">Bacteroides stercoris</name>
    <dbReference type="NCBI Taxonomy" id="46506"/>
    <lineage>
        <taxon>Bacteria</taxon>
        <taxon>Pseudomonadati</taxon>
        <taxon>Bacteroidota</taxon>
        <taxon>Bacteroidia</taxon>
        <taxon>Bacteroidales</taxon>
        <taxon>Bacteroidaceae</taxon>
        <taxon>Bacteroides</taxon>
    </lineage>
</organism>
<comment type="caution">
    <text evidence="1">The sequence shown here is derived from an EMBL/GenBank/DDBJ whole genome shotgun (WGS) entry which is preliminary data.</text>
</comment>